<sequence length="205" mass="22198">MKHWNSDFFLIDRMAIPNNMTWRHPKSVINNPKPVVGSYRMADARHLSAHVVRLKDIPKGVLVLSRLSRDWKSKTCDLVLWGADGIEASILLYLLVAVDVALSNPTLEDLAASNPSAKGVLLLIRMKGESSNEIEGGCQLGFGAQSHGVLGGVCGTVLVRRGCTGESVGNEGRIGKKGGKNCYWSVRLGVKFEVCTSLVLGVLRS</sequence>
<dbReference type="EMBL" id="BKCJ010000120">
    <property type="protein sequence ID" value="GEU30018.1"/>
    <property type="molecule type" value="Genomic_DNA"/>
</dbReference>
<comment type="caution">
    <text evidence="1">The sequence shown here is derived from an EMBL/GenBank/DDBJ whole genome shotgun (WGS) entry which is preliminary data.</text>
</comment>
<evidence type="ECO:0000313" key="1">
    <source>
        <dbReference type="EMBL" id="GEU30018.1"/>
    </source>
</evidence>
<organism evidence="1">
    <name type="scientific">Tanacetum cinerariifolium</name>
    <name type="common">Dalmatian daisy</name>
    <name type="synonym">Chrysanthemum cinerariifolium</name>
    <dbReference type="NCBI Taxonomy" id="118510"/>
    <lineage>
        <taxon>Eukaryota</taxon>
        <taxon>Viridiplantae</taxon>
        <taxon>Streptophyta</taxon>
        <taxon>Embryophyta</taxon>
        <taxon>Tracheophyta</taxon>
        <taxon>Spermatophyta</taxon>
        <taxon>Magnoliopsida</taxon>
        <taxon>eudicotyledons</taxon>
        <taxon>Gunneridae</taxon>
        <taxon>Pentapetalae</taxon>
        <taxon>asterids</taxon>
        <taxon>campanulids</taxon>
        <taxon>Asterales</taxon>
        <taxon>Asteraceae</taxon>
        <taxon>Asteroideae</taxon>
        <taxon>Anthemideae</taxon>
        <taxon>Anthemidinae</taxon>
        <taxon>Tanacetum</taxon>
    </lineage>
</organism>
<name>A0A699GMU4_TANCI</name>
<proteinExistence type="predicted"/>
<gene>
    <name evidence="1" type="ORF">Tci_001996</name>
</gene>
<accession>A0A699GMU4</accession>
<dbReference type="AlphaFoldDB" id="A0A699GMU4"/>
<protein>
    <submittedName>
        <fullName evidence="1">Uncharacterized protein</fullName>
    </submittedName>
</protein>
<reference evidence="1" key="1">
    <citation type="journal article" date="2019" name="Sci. Rep.">
        <title>Draft genome of Tanacetum cinerariifolium, the natural source of mosquito coil.</title>
        <authorList>
            <person name="Yamashiro T."/>
            <person name="Shiraishi A."/>
            <person name="Satake H."/>
            <person name="Nakayama K."/>
        </authorList>
    </citation>
    <scope>NUCLEOTIDE SEQUENCE</scope>
</reference>